<dbReference type="PANTHER" id="PTHR43581:SF4">
    <property type="entry name" value="ATP_GTP PHOSPHATASE"/>
    <property type="match status" value="1"/>
</dbReference>
<dbReference type="InterPro" id="IPR003959">
    <property type="entry name" value="ATPase_AAA_core"/>
</dbReference>
<keyword evidence="4" id="KW-1185">Reference proteome</keyword>
<sequence>MLDSLFVKNFRIFEKLEIEKLGRINLIVGRNNTGKSCLLEALHIYAQRADLGLLASLNRIREEDWLFRFSPEESQGLFVEDHPFRFFFHGADLTAPRNHIEIGEIKNHQARLKLSIVDSTRSGQGSLPLESSDSIADRAKRKRSALMMKVDFGGITVYPFDLIQDFERRLLAERPANRFLFNRTHMSDVQVSQLVFTGDLNVKTVQTWWDQVNLSPEHRERVFEMLRLIEPDLREVVFVGHLRQPTAMALLGKENRHLPLKSFGDGMNHLFHIALAMVNSRGGFLLIDEFENGLHYAVQPEIWRAIFTFAEAFDVQVFATTHSMDCISAFRSASREREDALLFHLGRSRKKSEKGRIVVASYDHEELALTDLAEMEVR</sequence>
<feature type="domain" description="Endonuclease GajA/Old nuclease/RecF-like AAA" evidence="1">
    <location>
        <begin position="1"/>
        <end position="48"/>
    </location>
</feature>
<dbReference type="Proteomes" id="UP000663929">
    <property type="component" value="Chromosome"/>
</dbReference>
<dbReference type="GO" id="GO:0016887">
    <property type="term" value="F:ATP hydrolysis activity"/>
    <property type="evidence" value="ECO:0007669"/>
    <property type="project" value="InterPro"/>
</dbReference>
<dbReference type="AlphaFoldDB" id="A0A8A4TU66"/>
<dbReference type="GO" id="GO:0005524">
    <property type="term" value="F:ATP binding"/>
    <property type="evidence" value="ECO:0007669"/>
    <property type="project" value="InterPro"/>
</dbReference>
<dbReference type="Gene3D" id="3.40.50.300">
    <property type="entry name" value="P-loop containing nucleotide triphosphate hydrolases"/>
    <property type="match status" value="2"/>
</dbReference>
<name>A0A8A4TU66_SULCO</name>
<gene>
    <name evidence="3" type="ORF">J3U87_09215</name>
</gene>
<dbReference type="SUPFAM" id="SSF52540">
    <property type="entry name" value="P-loop containing nucleoside triphosphate hydrolases"/>
    <property type="match status" value="1"/>
</dbReference>
<accession>A0A8A4TU66</accession>
<protein>
    <submittedName>
        <fullName evidence="3">AAA family ATPase</fullName>
    </submittedName>
</protein>
<dbReference type="EMBL" id="CP071793">
    <property type="protein sequence ID" value="QTD52641.1"/>
    <property type="molecule type" value="Genomic_DNA"/>
</dbReference>
<evidence type="ECO:0000259" key="2">
    <source>
        <dbReference type="Pfam" id="PF13304"/>
    </source>
</evidence>
<evidence type="ECO:0000313" key="3">
    <source>
        <dbReference type="EMBL" id="QTD52641.1"/>
    </source>
</evidence>
<proteinExistence type="predicted"/>
<dbReference type="Pfam" id="PF13175">
    <property type="entry name" value="AAA_15"/>
    <property type="match status" value="1"/>
</dbReference>
<dbReference type="InterPro" id="IPR041685">
    <property type="entry name" value="AAA_GajA/Old/RecF-like"/>
</dbReference>
<dbReference type="PANTHER" id="PTHR43581">
    <property type="entry name" value="ATP/GTP PHOSPHATASE"/>
    <property type="match status" value="1"/>
</dbReference>
<evidence type="ECO:0000259" key="1">
    <source>
        <dbReference type="Pfam" id="PF13175"/>
    </source>
</evidence>
<organism evidence="3 4">
    <name type="scientific">Sulfidibacter corallicola</name>
    <dbReference type="NCBI Taxonomy" id="2818388"/>
    <lineage>
        <taxon>Bacteria</taxon>
        <taxon>Pseudomonadati</taxon>
        <taxon>Acidobacteriota</taxon>
        <taxon>Holophagae</taxon>
        <taxon>Acanthopleuribacterales</taxon>
        <taxon>Acanthopleuribacteraceae</taxon>
        <taxon>Sulfidibacter</taxon>
    </lineage>
</organism>
<evidence type="ECO:0000313" key="4">
    <source>
        <dbReference type="Proteomes" id="UP000663929"/>
    </source>
</evidence>
<dbReference type="InterPro" id="IPR027417">
    <property type="entry name" value="P-loop_NTPase"/>
</dbReference>
<reference evidence="3" key="1">
    <citation type="submission" date="2021-03" db="EMBL/GenBank/DDBJ databases">
        <title>Acanthopleuribacteraceae sp. M133.</title>
        <authorList>
            <person name="Wang G."/>
        </authorList>
    </citation>
    <scope>NUCLEOTIDE SEQUENCE</scope>
    <source>
        <strain evidence="3">M133</strain>
    </source>
</reference>
<dbReference type="Pfam" id="PF13304">
    <property type="entry name" value="AAA_21"/>
    <property type="match status" value="1"/>
</dbReference>
<dbReference type="RefSeq" id="WP_237382745.1">
    <property type="nucleotide sequence ID" value="NZ_CP071793.1"/>
</dbReference>
<feature type="domain" description="ATPase AAA-type core" evidence="2">
    <location>
        <begin position="211"/>
        <end position="324"/>
    </location>
</feature>
<dbReference type="InterPro" id="IPR051396">
    <property type="entry name" value="Bact_Antivir_Def_Nuclease"/>
</dbReference>
<dbReference type="KEGG" id="scor:J3U87_09215"/>